<evidence type="ECO:0008006" key="3">
    <source>
        <dbReference type="Google" id="ProtNLM"/>
    </source>
</evidence>
<dbReference type="RefSeq" id="WP_041044935.1">
    <property type="nucleotide sequence ID" value="NZ_JXAK01000002.1"/>
</dbReference>
<protein>
    <recommendedName>
        <fullName evidence="3">Cytosolic protein</fullName>
    </recommendedName>
</protein>
<dbReference type="Proteomes" id="UP000031967">
    <property type="component" value="Unassembled WGS sequence"/>
</dbReference>
<accession>A0ABR5AMG1</accession>
<evidence type="ECO:0000313" key="2">
    <source>
        <dbReference type="Proteomes" id="UP000031967"/>
    </source>
</evidence>
<keyword evidence="2" id="KW-1185">Reference proteome</keyword>
<organism evidence="1 2">
    <name type="scientific">Gordoniibacillus kamchatkensis</name>
    <dbReference type="NCBI Taxonomy" id="1590651"/>
    <lineage>
        <taxon>Bacteria</taxon>
        <taxon>Bacillati</taxon>
        <taxon>Bacillota</taxon>
        <taxon>Bacilli</taxon>
        <taxon>Bacillales</taxon>
        <taxon>Paenibacillaceae</taxon>
        <taxon>Gordoniibacillus</taxon>
    </lineage>
</organism>
<name>A0ABR5AMG1_9BACL</name>
<comment type="caution">
    <text evidence="1">The sequence shown here is derived from an EMBL/GenBank/DDBJ whole genome shotgun (WGS) entry which is preliminary data.</text>
</comment>
<sequence>MALESAQGRRQLHDLSTLGTSAWSDEELRYHHHVMSELSPWLNAQGVHIHGQIIQEIERRGGLKR</sequence>
<evidence type="ECO:0000313" key="1">
    <source>
        <dbReference type="EMBL" id="KIL42225.1"/>
    </source>
</evidence>
<reference evidence="1 2" key="1">
    <citation type="submission" date="2014-12" db="EMBL/GenBank/DDBJ databases">
        <title>Draft genome sequence of Paenibacillus kamchatkensis strain B-2647.</title>
        <authorList>
            <person name="Karlyshev A.V."/>
            <person name="Kudryashova E.B."/>
        </authorList>
    </citation>
    <scope>NUCLEOTIDE SEQUENCE [LARGE SCALE GENOMIC DNA]</scope>
    <source>
        <strain evidence="1 2">VKM B-2647</strain>
    </source>
</reference>
<gene>
    <name evidence="1" type="ORF">SD70_01355</name>
</gene>
<dbReference type="EMBL" id="JXAK01000002">
    <property type="protein sequence ID" value="KIL42225.1"/>
    <property type="molecule type" value="Genomic_DNA"/>
</dbReference>
<proteinExistence type="predicted"/>